<protein>
    <recommendedName>
        <fullName evidence="3">N-acetyltransferase domain-containing protein</fullName>
    </recommendedName>
</protein>
<proteinExistence type="predicted"/>
<keyword evidence="2" id="KW-1185">Reference proteome</keyword>
<evidence type="ECO:0000313" key="2">
    <source>
        <dbReference type="Proteomes" id="UP001558481"/>
    </source>
</evidence>
<sequence>MGRWWGRGYAKAAASSAVELLREDDVAHIFPGHVSSERVAQKLSLHSTAQLVDGEAVWATDDPNDA</sequence>
<gene>
    <name evidence="1" type="ORF">VVR66_07100</name>
</gene>
<dbReference type="Gene3D" id="3.40.630.30">
    <property type="match status" value="1"/>
</dbReference>
<dbReference type="RefSeq" id="WP_368629219.1">
    <property type="nucleotide sequence ID" value="NZ_JAYWLU010000006.1"/>
</dbReference>
<organism evidence="1 2">
    <name type="scientific">Kocuria carniphila</name>
    <dbReference type="NCBI Taxonomy" id="262208"/>
    <lineage>
        <taxon>Bacteria</taxon>
        <taxon>Bacillati</taxon>
        <taxon>Actinomycetota</taxon>
        <taxon>Actinomycetes</taxon>
        <taxon>Micrococcales</taxon>
        <taxon>Micrococcaceae</taxon>
        <taxon>Kocuria</taxon>
    </lineage>
</organism>
<dbReference type="EMBL" id="JAYWLU010000006">
    <property type="protein sequence ID" value="MEX3594474.1"/>
    <property type="molecule type" value="Genomic_DNA"/>
</dbReference>
<evidence type="ECO:0008006" key="3">
    <source>
        <dbReference type="Google" id="ProtNLM"/>
    </source>
</evidence>
<comment type="caution">
    <text evidence="1">The sequence shown here is derived from an EMBL/GenBank/DDBJ whole genome shotgun (WGS) entry which is preliminary data.</text>
</comment>
<name>A0ABV3V193_9MICC</name>
<dbReference type="Proteomes" id="UP001558481">
    <property type="component" value="Unassembled WGS sequence"/>
</dbReference>
<evidence type="ECO:0000313" key="1">
    <source>
        <dbReference type="EMBL" id="MEX3594474.1"/>
    </source>
</evidence>
<accession>A0ABV3V193</accession>
<reference evidence="1 2" key="1">
    <citation type="journal article" date="2024" name="Fungal Genet. Biol.">
        <title>The porcine skin microbiome exhibits broad fungal antagonism.</title>
        <authorList>
            <person name="De La Cruz K.F."/>
            <person name="Townsend E.C."/>
            <person name="Alex Cheong J.Z."/>
            <person name="Salamzade R."/>
            <person name="Liu A."/>
            <person name="Sandstrom S."/>
            <person name="Davila E."/>
            <person name="Huang L."/>
            <person name="Xu K.H."/>
            <person name="Wu S.Y."/>
            <person name="Meudt J.J."/>
            <person name="Shanmuganayagam D."/>
            <person name="Gibson A.L.F."/>
            <person name="Kalan L.R."/>
        </authorList>
    </citation>
    <scope>NUCLEOTIDE SEQUENCE [LARGE SCALE GENOMIC DNA]</scope>
    <source>
        <strain evidence="1 2">LK2625</strain>
    </source>
</reference>